<comment type="caution">
    <text evidence="2">The sequence shown here is derived from an EMBL/GenBank/DDBJ whole genome shotgun (WGS) entry which is preliminary data.</text>
</comment>
<gene>
    <name evidence="2" type="ORF">TSOC_015340</name>
</gene>
<organism evidence="2 3">
    <name type="scientific">Tetrabaena socialis</name>
    <dbReference type="NCBI Taxonomy" id="47790"/>
    <lineage>
        <taxon>Eukaryota</taxon>
        <taxon>Viridiplantae</taxon>
        <taxon>Chlorophyta</taxon>
        <taxon>core chlorophytes</taxon>
        <taxon>Chlorophyceae</taxon>
        <taxon>CS clade</taxon>
        <taxon>Chlamydomonadales</taxon>
        <taxon>Tetrabaenaceae</taxon>
        <taxon>Tetrabaena</taxon>
    </lineage>
</organism>
<dbReference type="AlphaFoldDB" id="A0A2J7Y5A6"/>
<evidence type="ECO:0000313" key="2">
    <source>
        <dbReference type="EMBL" id="PNG83206.1"/>
    </source>
</evidence>
<proteinExistence type="predicted"/>
<sequence length="252" mass="26670">DEYQNALEDAVARHVARIAQLRQDYGLMVKEASRRHMELQQRRFAGARVDIPQLAPGLPPPGAGLPPLGSAAPLMSAPPSRASAAVASDQAHSHSQGQVNPNAYLKTLDVDAQAAMSNFATHPPNGTAHGIGALRLGSPSSPAGRLATPADAGTRASDFARLEAMHDKYMGRTRSLHEQGLSSRANEAVNWQHTFAACMGALAQHQSGALAHLASCVEEAEAWHAQQRTALAVSHEEVRTGGRAGSKHINSR</sequence>
<keyword evidence="3" id="KW-1185">Reference proteome</keyword>
<feature type="region of interest" description="Disordered" evidence="1">
    <location>
        <begin position="52"/>
        <end position="98"/>
    </location>
</feature>
<evidence type="ECO:0000313" key="3">
    <source>
        <dbReference type="Proteomes" id="UP000236333"/>
    </source>
</evidence>
<protein>
    <submittedName>
        <fullName evidence="2">Uncharacterized protein</fullName>
    </submittedName>
</protein>
<dbReference type="EMBL" id="PGGS01005052">
    <property type="protein sequence ID" value="PNG83206.1"/>
    <property type="molecule type" value="Genomic_DNA"/>
</dbReference>
<accession>A0A2J7Y5A6</accession>
<reference evidence="2 3" key="1">
    <citation type="journal article" date="2017" name="Mol. Biol. Evol.">
        <title>The 4-celled Tetrabaena socialis nuclear genome reveals the essential components for genetic control of cell number at the origin of multicellularity in the volvocine lineage.</title>
        <authorList>
            <person name="Featherston J."/>
            <person name="Arakaki Y."/>
            <person name="Hanschen E.R."/>
            <person name="Ferris P.J."/>
            <person name="Michod R.E."/>
            <person name="Olson B.J.S.C."/>
            <person name="Nozaki H."/>
            <person name="Durand P.M."/>
        </authorList>
    </citation>
    <scope>NUCLEOTIDE SEQUENCE [LARGE SCALE GENOMIC DNA]</scope>
    <source>
        <strain evidence="2 3">NIES-571</strain>
    </source>
</reference>
<dbReference type="Proteomes" id="UP000236333">
    <property type="component" value="Unassembled WGS sequence"/>
</dbReference>
<name>A0A2J7Y5A6_9CHLO</name>
<feature type="compositionally biased region" description="Low complexity" evidence="1">
    <location>
        <begin position="65"/>
        <end position="88"/>
    </location>
</feature>
<dbReference type="OrthoDB" id="533401at2759"/>
<evidence type="ECO:0000256" key="1">
    <source>
        <dbReference type="SAM" id="MobiDB-lite"/>
    </source>
</evidence>
<feature type="non-terminal residue" evidence="2">
    <location>
        <position position="1"/>
    </location>
</feature>